<dbReference type="EMBL" id="CP113836">
    <property type="protein sequence ID" value="WAL65595.1"/>
    <property type="molecule type" value="Genomic_DNA"/>
</dbReference>
<accession>A0ABY7AZX9</accession>
<organism evidence="2 3">
    <name type="scientific">Amycolatopsis cynarae</name>
    <dbReference type="NCBI Taxonomy" id="2995223"/>
    <lineage>
        <taxon>Bacteria</taxon>
        <taxon>Bacillati</taxon>
        <taxon>Actinomycetota</taxon>
        <taxon>Actinomycetes</taxon>
        <taxon>Pseudonocardiales</taxon>
        <taxon>Pseudonocardiaceae</taxon>
        <taxon>Amycolatopsis</taxon>
    </lineage>
</organism>
<reference evidence="2" key="1">
    <citation type="submission" date="2022-11" db="EMBL/GenBank/DDBJ databases">
        <authorList>
            <person name="Mo P."/>
        </authorList>
    </citation>
    <scope>NUCLEOTIDE SEQUENCE</scope>
    <source>
        <strain evidence="2">HUAS 11-8</strain>
    </source>
</reference>
<evidence type="ECO:0000313" key="2">
    <source>
        <dbReference type="EMBL" id="WAL65595.1"/>
    </source>
</evidence>
<proteinExistence type="predicted"/>
<sequence length="266" mass="27378">MRTLTHTSSGPVQAMVEADSAVTVEVHAEERHTAEVTLEPVDPRDAETARLIENATAESRGKRFVVRVPRNGAGGNSMTVIRSGGSVIVSGGTVTGSVTGMVIGSGVTIVNGQVIGGQGTTIINGGRGMRVIVRLPLGSEIEVATQSGDVTTHGPLPRVETSSVSGDVRIERAEVAEVRTTSGDVRIASADAVRVNAVSGDVTVRALAGRAEVRTVSGDITVHAVRASIVRAAAVSGDVTVTADAGVEVDADTRTVSGRTRNRRGW</sequence>
<dbReference type="Proteomes" id="UP001163203">
    <property type="component" value="Chromosome"/>
</dbReference>
<protein>
    <submittedName>
        <fullName evidence="2">DUF4097 family beta strand repeat-containing protein</fullName>
    </submittedName>
</protein>
<dbReference type="Pfam" id="PF13349">
    <property type="entry name" value="DUF4097"/>
    <property type="match status" value="1"/>
</dbReference>
<feature type="domain" description="DUF4097" evidence="1">
    <location>
        <begin position="69"/>
        <end position="258"/>
    </location>
</feature>
<dbReference type="RefSeq" id="WP_268755744.1">
    <property type="nucleotide sequence ID" value="NZ_CP113836.1"/>
</dbReference>
<gene>
    <name evidence="2" type="ORF">ORV05_32730</name>
</gene>
<keyword evidence="3" id="KW-1185">Reference proteome</keyword>
<name>A0ABY7AZX9_9PSEU</name>
<dbReference type="InterPro" id="IPR025164">
    <property type="entry name" value="Toastrack_DUF4097"/>
</dbReference>
<evidence type="ECO:0000313" key="3">
    <source>
        <dbReference type="Proteomes" id="UP001163203"/>
    </source>
</evidence>
<evidence type="ECO:0000259" key="1">
    <source>
        <dbReference type="Pfam" id="PF13349"/>
    </source>
</evidence>